<proteinExistence type="predicted"/>
<sequence length="44" mass="4929">MSRNCNGTCGHFNLMIFIEITIATSSDGEWRNLVISIRRAITSV</sequence>
<dbReference type="AlphaFoldDB" id="A0A1X7TWM9"/>
<dbReference type="InParanoid" id="A0A1X7TWM9"/>
<name>A0A1X7TWM9_AMPQE</name>
<organism evidence="1">
    <name type="scientific">Amphimedon queenslandica</name>
    <name type="common">Sponge</name>
    <dbReference type="NCBI Taxonomy" id="400682"/>
    <lineage>
        <taxon>Eukaryota</taxon>
        <taxon>Metazoa</taxon>
        <taxon>Porifera</taxon>
        <taxon>Demospongiae</taxon>
        <taxon>Heteroscleromorpha</taxon>
        <taxon>Haplosclerida</taxon>
        <taxon>Niphatidae</taxon>
        <taxon>Amphimedon</taxon>
    </lineage>
</organism>
<dbReference type="EnsemblMetazoa" id="Aqu2.1.19587_001">
    <property type="protein sequence ID" value="Aqu2.1.19587_001"/>
    <property type="gene ID" value="Aqu2.1.19587"/>
</dbReference>
<accession>A0A1X7TWM9</accession>
<protein>
    <submittedName>
        <fullName evidence="1">Uncharacterized protein</fullName>
    </submittedName>
</protein>
<evidence type="ECO:0000313" key="1">
    <source>
        <dbReference type="EnsemblMetazoa" id="Aqu2.1.19587_001"/>
    </source>
</evidence>
<reference evidence="1" key="1">
    <citation type="submission" date="2017-05" db="UniProtKB">
        <authorList>
            <consortium name="EnsemblMetazoa"/>
        </authorList>
    </citation>
    <scope>IDENTIFICATION</scope>
</reference>